<name>A0A512H5E5_9PROT</name>
<keyword evidence="3" id="KW-0813">Transport</keyword>
<sequence length="295" mass="31873">MTAPSPRAPLLDIEDLWVSFPGAFGAAPVEAVRGVSVSVARGERVALVGESGSGKSLTARAIVGLMPPSACWRARRLTFQGQDLAALSKRDWRRLRGRRLAMVLQDPRYSLNPVMRVDRQVIEALRAADPTLSRLAARERARAALDAVHLRDVDRVMRAWPHQLSGGMGQRVMIAMMVALGPDLLIADEPTSALDVTTQTQVLAILDELVEARGMGLLFISHDLPLVAGFCDRVAVMHAGRVVETLPAADLAHARHPYTRGLLAALPDPEGSPDPLPVLRHDPAWWDGPSGGDLS</sequence>
<dbReference type="InterPro" id="IPR003593">
    <property type="entry name" value="AAA+_ATPase"/>
</dbReference>
<reference evidence="10 11" key="1">
    <citation type="submission" date="2019-07" db="EMBL/GenBank/DDBJ databases">
        <title>Whole genome shotgun sequence of Rhodospirillum oryzae NBRC 107573.</title>
        <authorList>
            <person name="Hosoyama A."/>
            <person name="Uohara A."/>
            <person name="Ohji S."/>
            <person name="Ichikawa N."/>
        </authorList>
    </citation>
    <scope>NUCLEOTIDE SEQUENCE [LARGE SCALE GENOMIC DNA]</scope>
    <source>
        <strain evidence="10 11">NBRC 107573</strain>
    </source>
</reference>
<keyword evidence="4" id="KW-1003">Cell membrane</keyword>
<keyword evidence="11" id="KW-1185">Reference proteome</keyword>
<dbReference type="Gene3D" id="3.40.50.300">
    <property type="entry name" value="P-loop containing nucleotide triphosphate hydrolases"/>
    <property type="match status" value="1"/>
</dbReference>
<evidence type="ECO:0000256" key="6">
    <source>
        <dbReference type="ARBA" id="ARBA00022840"/>
    </source>
</evidence>
<dbReference type="Proteomes" id="UP000321567">
    <property type="component" value="Unassembled WGS sequence"/>
</dbReference>
<protein>
    <submittedName>
        <fullName evidence="10">ABC transporter ATP-binding protein</fullName>
    </submittedName>
</protein>
<dbReference type="EMBL" id="BJZO01000014">
    <property type="protein sequence ID" value="GEO80695.1"/>
    <property type="molecule type" value="Genomic_DNA"/>
</dbReference>
<dbReference type="SUPFAM" id="SSF52540">
    <property type="entry name" value="P-loop containing nucleoside triphosphate hydrolases"/>
    <property type="match status" value="1"/>
</dbReference>
<keyword evidence="7" id="KW-0472">Membrane</keyword>
<evidence type="ECO:0000256" key="7">
    <source>
        <dbReference type="ARBA" id="ARBA00023136"/>
    </source>
</evidence>
<keyword evidence="6 10" id="KW-0067">ATP-binding</keyword>
<feature type="region of interest" description="Disordered" evidence="8">
    <location>
        <begin position="273"/>
        <end position="295"/>
    </location>
</feature>
<evidence type="ECO:0000256" key="8">
    <source>
        <dbReference type="SAM" id="MobiDB-lite"/>
    </source>
</evidence>
<accession>A0A512H5E5</accession>
<evidence type="ECO:0000259" key="9">
    <source>
        <dbReference type="PROSITE" id="PS50893"/>
    </source>
</evidence>
<dbReference type="PROSITE" id="PS50893">
    <property type="entry name" value="ABC_TRANSPORTER_2"/>
    <property type="match status" value="1"/>
</dbReference>
<organism evidence="10 11">
    <name type="scientific">Pararhodospirillum oryzae</name>
    <dbReference type="NCBI Taxonomy" id="478448"/>
    <lineage>
        <taxon>Bacteria</taxon>
        <taxon>Pseudomonadati</taxon>
        <taxon>Pseudomonadota</taxon>
        <taxon>Alphaproteobacteria</taxon>
        <taxon>Rhodospirillales</taxon>
        <taxon>Rhodospirillaceae</taxon>
        <taxon>Pararhodospirillum</taxon>
    </lineage>
</organism>
<dbReference type="InterPro" id="IPR050388">
    <property type="entry name" value="ABC_Ni/Peptide_Import"/>
</dbReference>
<evidence type="ECO:0000256" key="5">
    <source>
        <dbReference type="ARBA" id="ARBA00022741"/>
    </source>
</evidence>
<evidence type="ECO:0000256" key="3">
    <source>
        <dbReference type="ARBA" id="ARBA00022448"/>
    </source>
</evidence>
<dbReference type="InterPro" id="IPR027417">
    <property type="entry name" value="P-loop_NTPase"/>
</dbReference>
<evidence type="ECO:0000256" key="2">
    <source>
        <dbReference type="ARBA" id="ARBA00005417"/>
    </source>
</evidence>
<evidence type="ECO:0000313" key="10">
    <source>
        <dbReference type="EMBL" id="GEO80695.1"/>
    </source>
</evidence>
<dbReference type="InterPro" id="IPR003439">
    <property type="entry name" value="ABC_transporter-like_ATP-bd"/>
</dbReference>
<dbReference type="GO" id="GO:0005524">
    <property type="term" value="F:ATP binding"/>
    <property type="evidence" value="ECO:0007669"/>
    <property type="project" value="UniProtKB-KW"/>
</dbReference>
<evidence type="ECO:0000256" key="4">
    <source>
        <dbReference type="ARBA" id="ARBA00022475"/>
    </source>
</evidence>
<comment type="subcellular location">
    <subcellularLocation>
        <location evidence="1">Cell inner membrane</location>
        <topology evidence="1">Peripheral membrane protein</topology>
    </subcellularLocation>
</comment>
<keyword evidence="5" id="KW-0547">Nucleotide-binding</keyword>
<dbReference type="GO" id="GO:0016887">
    <property type="term" value="F:ATP hydrolysis activity"/>
    <property type="evidence" value="ECO:0007669"/>
    <property type="project" value="InterPro"/>
</dbReference>
<dbReference type="OrthoDB" id="37801at2"/>
<gene>
    <name evidence="10" type="ORF">ROR02_08260</name>
</gene>
<evidence type="ECO:0000256" key="1">
    <source>
        <dbReference type="ARBA" id="ARBA00004417"/>
    </source>
</evidence>
<comment type="caution">
    <text evidence="10">The sequence shown here is derived from an EMBL/GenBank/DDBJ whole genome shotgun (WGS) entry which is preliminary data.</text>
</comment>
<dbReference type="SMART" id="SM00382">
    <property type="entry name" value="AAA"/>
    <property type="match status" value="1"/>
</dbReference>
<dbReference type="RefSeq" id="WP_147162745.1">
    <property type="nucleotide sequence ID" value="NZ_BJZO01000014.1"/>
</dbReference>
<dbReference type="PANTHER" id="PTHR43297:SF2">
    <property type="entry name" value="DIPEPTIDE TRANSPORT ATP-BINDING PROTEIN DPPD"/>
    <property type="match status" value="1"/>
</dbReference>
<proteinExistence type="inferred from homology"/>
<feature type="domain" description="ABC transporter" evidence="9">
    <location>
        <begin position="11"/>
        <end position="264"/>
    </location>
</feature>
<dbReference type="GO" id="GO:0005886">
    <property type="term" value="C:plasma membrane"/>
    <property type="evidence" value="ECO:0007669"/>
    <property type="project" value="UniProtKB-SubCell"/>
</dbReference>
<evidence type="ECO:0000313" key="11">
    <source>
        <dbReference type="Proteomes" id="UP000321567"/>
    </source>
</evidence>
<dbReference type="PANTHER" id="PTHR43297">
    <property type="entry name" value="OLIGOPEPTIDE TRANSPORT ATP-BINDING PROTEIN APPD"/>
    <property type="match status" value="1"/>
</dbReference>
<comment type="similarity">
    <text evidence="2">Belongs to the ABC transporter superfamily.</text>
</comment>
<dbReference type="AlphaFoldDB" id="A0A512H5E5"/>
<dbReference type="Pfam" id="PF00005">
    <property type="entry name" value="ABC_tran"/>
    <property type="match status" value="1"/>
</dbReference>
<dbReference type="CDD" id="cd03257">
    <property type="entry name" value="ABC_NikE_OppD_transporters"/>
    <property type="match status" value="1"/>
</dbReference>